<dbReference type="EMBL" id="CP138587">
    <property type="protein sequence ID" value="WPH02562.1"/>
    <property type="molecule type" value="Genomic_DNA"/>
</dbReference>
<feature type="domain" description="Smr" evidence="2">
    <location>
        <begin position="302"/>
        <end position="380"/>
    </location>
</feature>
<evidence type="ECO:0000256" key="1">
    <source>
        <dbReference type="SAM" id="MobiDB-lite"/>
    </source>
</evidence>
<protein>
    <submittedName>
        <fullName evidence="4">Smr domain-containing protein</fullName>
    </submittedName>
</protein>
<dbReference type="SUPFAM" id="SSF82199">
    <property type="entry name" value="SET domain"/>
    <property type="match status" value="1"/>
</dbReference>
<feature type="domain" description="DUF1771" evidence="3">
    <location>
        <begin position="231"/>
        <end position="296"/>
    </location>
</feature>
<dbReference type="SMART" id="SM00463">
    <property type="entry name" value="SMR"/>
    <property type="match status" value="1"/>
</dbReference>
<dbReference type="PANTHER" id="PTHR47417">
    <property type="entry name" value="SMR DOMAIN-CONTAINING PROTEIN YPL199C"/>
    <property type="match status" value="1"/>
</dbReference>
<dbReference type="AlphaFoldDB" id="A0AAQ3M638"/>
<evidence type="ECO:0000313" key="4">
    <source>
        <dbReference type="EMBL" id="WPH02562.1"/>
    </source>
</evidence>
<dbReference type="SUPFAM" id="SSF160443">
    <property type="entry name" value="SMR domain-like"/>
    <property type="match status" value="1"/>
</dbReference>
<evidence type="ECO:0000259" key="2">
    <source>
        <dbReference type="SMART" id="SM00463"/>
    </source>
</evidence>
<dbReference type="SMART" id="SM01162">
    <property type="entry name" value="DUF1771"/>
    <property type="match status" value="1"/>
</dbReference>
<organism evidence="4 5">
    <name type="scientific">Acrodontium crateriforme</name>
    <dbReference type="NCBI Taxonomy" id="150365"/>
    <lineage>
        <taxon>Eukaryota</taxon>
        <taxon>Fungi</taxon>
        <taxon>Dikarya</taxon>
        <taxon>Ascomycota</taxon>
        <taxon>Pezizomycotina</taxon>
        <taxon>Dothideomycetes</taxon>
        <taxon>Dothideomycetidae</taxon>
        <taxon>Mycosphaerellales</taxon>
        <taxon>Teratosphaeriaceae</taxon>
        <taxon>Acrodontium</taxon>
    </lineage>
</organism>
<evidence type="ECO:0000259" key="3">
    <source>
        <dbReference type="SMART" id="SM01162"/>
    </source>
</evidence>
<dbReference type="CDD" id="cd20071">
    <property type="entry name" value="SET_SMYD"/>
    <property type="match status" value="1"/>
</dbReference>
<accession>A0AAQ3M638</accession>
<dbReference type="InterPro" id="IPR002625">
    <property type="entry name" value="Smr_dom"/>
</dbReference>
<dbReference type="InterPro" id="IPR053020">
    <property type="entry name" value="Smr_domain_protein"/>
</dbReference>
<dbReference type="InterPro" id="IPR013899">
    <property type="entry name" value="DUF1771"/>
</dbReference>
<dbReference type="Pfam" id="PF08590">
    <property type="entry name" value="DUF1771"/>
    <property type="match status" value="1"/>
</dbReference>
<dbReference type="InterPro" id="IPR036063">
    <property type="entry name" value="Smr_dom_sf"/>
</dbReference>
<dbReference type="Pfam" id="PF00856">
    <property type="entry name" value="SET"/>
    <property type="match status" value="1"/>
</dbReference>
<reference evidence="4 5" key="1">
    <citation type="submission" date="2023-11" db="EMBL/GenBank/DDBJ databases">
        <title>An acidophilic fungus is an integral part of prey digestion in a carnivorous sundew plant.</title>
        <authorList>
            <person name="Tsai I.J."/>
        </authorList>
    </citation>
    <scope>NUCLEOTIDE SEQUENCE [LARGE SCALE GENOMIC DNA]</scope>
    <source>
        <strain evidence="4">169a</strain>
    </source>
</reference>
<gene>
    <name evidence="4" type="ORF">R9X50_00542700</name>
</gene>
<dbReference type="Gene3D" id="3.30.1370.110">
    <property type="match status" value="1"/>
</dbReference>
<dbReference type="Proteomes" id="UP001303373">
    <property type="component" value="Chromosome 8"/>
</dbReference>
<dbReference type="InterPro" id="IPR001214">
    <property type="entry name" value="SET_dom"/>
</dbReference>
<dbReference type="PANTHER" id="PTHR47417:SF1">
    <property type="entry name" value="SMR DOMAIN-CONTAINING PROTEIN YPL199C"/>
    <property type="match status" value="1"/>
</dbReference>
<feature type="compositionally biased region" description="Low complexity" evidence="1">
    <location>
        <begin position="249"/>
        <end position="258"/>
    </location>
</feature>
<sequence>MSEQEIISKSSLSTADGKMTDPTFAEFIKRIRNLDYKRKDELLRLVKRRLAVQTLEEGARRAEIQGKLNRGSVKAAKSTSTASQHENNRLPAARTLYPGGVEQFETDFEEPVCFRAVEAVMETFYHFCIRLSHEENSSIMPESEVTDSTYSKYVLFPRVGMLNHSCRPNAEASFNSQSRMMIVRAITQIECGDEITIAYQNPFKARLQRWECLGFECYSFNHGPSSNAEQEYDRLRDLARKEQGEHQHYAAQSQQAYQRGDGGEASRLSGLSKQHAAKADQYNKQASEYIFRENNAVGKVADDTIDLHGQFVEEAEEIVEQRIRYARQNGQNHLHIIVGKGNHSPGHIQKIKPRVEQICQEMGLQYHTEQNEGRIFVDLSGGNGQGHSYDYQQHHQPQHQDYGKPHYETAYPMANSGYPGAQQNMQYGGQPGRPQQQMGMQQQQQDEGIACCGIKICVVM</sequence>
<dbReference type="Pfam" id="PF01713">
    <property type="entry name" value="Smr"/>
    <property type="match status" value="1"/>
</dbReference>
<keyword evidence="5" id="KW-1185">Reference proteome</keyword>
<evidence type="ECO:0000313" key="5">
    <source>
        <dbReference type="Proteomes" id="UP001303373"/>
    </source>
</evidence>
<feature type="region of interest" description="Disordered" evidence="1">
    <location>
        <begin position="242"/>
        <end position="277"/>
    </location>
</feature>
<proteinExistence type="predicted"/>
<dbReference type="InterPro" id="IPR046341">
    <property type="entry name" value="SET_dom_sf"/>
</dbReference>
<name>A0AAQ3M638_9PEZI</name>
<dbReference type="Gene3D" id="2.170.270.10">
    <property type="entry name" value="SET domain"/>
    <property type="match status" value="1"/>
</dbReference>